<name>A0A1X0B1W4_9MYCO</name>
<reference evidence="1 2" key="1">
    <citation type="submission" date="2017-02" db="EMBL/GenBank/DDBJ databases">
        <title>The new phylogeny of genus Mycobacterium.</title>
        <authorList>
            <person name="Tortoli E."/>
            <person name="Trovato A."/>
            <person name="Cirillo D.M."/>
        </authorList>
    </citation>
    <scope>NUCLEOTIDE SEQUENCE [LARGE SCALE GENOMIC DNA]</scope>
    <source>
        <strain evidence="1 2">RW6</strain>
    </source>
</reference>
<dbReference type="Proteomes" id="UP000192448">
    <property type="component" value="Unassembled WGS sequence"/>
</dbReference>
<keyword evidence="2" id="KW-1185">Reference proteome</keyword>
<proteinExistence type="predicted"/>
<comment type="caution">
    <text evidence="1">The sequence shown here is derived from an EMBL/GenBank/DDBJ whole genome shotgun (WGS) entry which is preliminary data.</text>
</comment>
<evidence type="ECO:0000313" key="1">
    <source>
        <dbReference type="EMBL" id="ORA35856.1"/>
    </source>
</evidence>
<gene>
    <name evidence="1" type="ORF">BST13_12590</name>
</gene>
<sequence length="267" mass="27764">MAPNFPRFDDFTAVPEEAYAQPGRGVWFSTPTGATCGFGSSEISCYGSIPGAPAGANAVAVRFGQPAWFMKTAVTPPPDAKPLPPGSKLAAGGSECVVDSHQLTACRVPGDPTTGFVIAAGTTALSPVAALPSTFPDPRRYAIDGVTDYTVGDGPKNITRYFDVDGGLRCDLTAYSGVRIHCQGPIPGRGAVNRVSLDLSELTWSHAEQSIEPQYPGPVAHLDQGLAVEGYGDSGLCMALYGGGVACYDGARTRGFVVTPTESWAFP</sequence>
<evidence type="ECO:0000313" key="2">
    <source>
        <dbReference type="Proteomes" id="UP000192448"/>
    </source>
</evidence>
<accession>A0A1X0B1W4</accession>
<organism evidence="1 2">
    <name type="scientific">Mycobacterium aquaticum</name>
    <dbReference type="NCBI Taxonomy" id="1927124"/>
    <lineage>
        <taxon>Bacteria</taxon>
        <taxon>Bacillati</taxon>
        <taxon>Actinomycetota</taxon>
        <taxon>Actinomycetes</taxon>
        <taxon>Mycobacteriales</taxon>
        <taxon>Mycobacteriaceae</taxon>
        <taxon>Mycobacterium</taxon>
    </lineage>
</organism>
<dbReference type="AlphaFoldDB" id="A0A1X0B1W4"/>
<protein>
    <submittedName>
        <fullName evidence="1">Uncharacterized protein</fullName>
    </submittedName>
</protein>
<dbReference type="EMBL" id="MVHF01000010">
    <property type="protein sequence ID" value="ORA35856.1"/>
    <property type="molecule type" value="Genomic_DNA"/>
</dbReference>